<feature type="transmembrane region" description="Helical" evidence="1">
    <location>
        <begin position="182"/>
        <end position="204"/>
    </location>
</feature>
<comment type="caution">
    <text evidence="4">The sequence shown here is derived from an EMBL/GenBank/DDBJ whole genome shotgun (WGS) entry which is preliminary data.</text>
</comment>
<feature type="signal peptide" evidence="2">
    <location>
        <begin position="1"/>
        <end position="34"/>
    </location>
</feature>
<dbReference type="AlphaFoldDB" id="A0A927J0I4"/>
<sequence>MTREPSPRRRAPRIVLGGLAAAALVLLPAVPAAAHVTVGSVEPNGDGTSRITFTFDHGCDGEATDAVRVTMPAGVEALAAGQPDGWTADVSADAVSWEGEPVPDGERAELTLDVRAEGEIGHTFVFPTEQECPSGEVLAWTDADPTGAYPAPTFVGTAATLAPASAAGAAPDAPAGGTSTPLGPLAVGVVVLAVAAGAAGGWAARRRASTA</sequence>
<dbReference type="Pfam" id="PF07987">
    <property type="entry name" value="DUF1775"/>
    <property type="match status" value="2"/>
</dbReference>
<dbReference type="RefSeq" id="WP_191829197.1">
    <property type="nucleotide sequence ID" value="NZ_JACYHB010000008.1"/>
</dbReference>
<evidence type="ECO:0000256" key="2">
    <source>
        <dbReference type="SAM" id="SignalP"/>
    </source>
</evidence>
<organism evidence="4 5">
    <name type="scientific">Cellulosimicrobium arenosum</name>
    <dbReference type="NCBI Taxonomy" id="2708133"/>
    <lineage>
        <taxon>Bacteria</taxon>
        <taxon>Bacillati</taxon>
        <taxon>Actinomycetota</taxon>
        <taxon>Actinomycetes</taxon>
        <taxon>Micrococcales</taxon>
        <taxon>Promicromonosporaceae</taxon>
        <taxon>Cellulosimicrobium</taxon>
    </lineage>
</organism>
<proteinExistence type="predicted"/>
<keyword evidence="1" id="KW-0812">Transmembrane</keyword>
<feature type="domain" description="YncI copper-binding" evidence="3">
    <location>
        <begin position="93"/>
        <end position="153"/>
    </location>
</feature>
<evidence type="ECO:0000259" key="3">
    <source>
        <dbReference type="Pfam" id="PF07987"/>
    </source>
</evidence>
<dbReference type="Gene3D" id="2.60.40.2230">
    <property type="entry name" value="Uncharacterised protein YcnI-like PF07987, DUF1775"/>
    <property type="match status" value="1"/>
</dbReference>
<evidence type="ECO:0000313" key="5">
    <source>
        <dbReference type="Proteomes" id="UP000610846"/>
    </source>
</evidence>
<dbReference type="InterPro" id="IPR038507">
    <property type="entry name" value="YcnI-like_sf"/>
</dbReference>
<dbReference type="InterPro" id="IPR012533">
    <property type="entry name" value="YcnI-copper_dom"/>
</dbReference>
<gene>
    <name evidence="4" type="ORF">IF651_11175</name>
</gene>
<name>A0A927J0I4_9MICO</name>
<evidence type="ECO:0000313" key="4">
    <source>
        <dbReference type="EMBL" id="MBD8079618.1"/>
    </source>
</evidence>
<keyword evidence="1" id="KW-1133">Transmembrane helix</keyword>
<evidence type="ECO:0000256" key="1">
    <source>
        <dbReference type="SAM" id="Phobius"/>
    </source>
</evidence>
<reference evidence="4" key="2">
    <citation type="submission" date="2020-09" db="EMBL/GenBank/DDBJ databases">
        <authorList>
            <person name="Yu Y."/>
        </authorList>
    </citation>
    <scope>NUCLEOTIDE SEQUENCE</scope>
    <source>
        <strain evidence="4">KCTC 49039</strain>
    </source>
</reference>
<feature type="domain" description="YncI copper-binding" evidence="3">
    <location>
        <begin position="35"/>
        <end position="92"/>
    </location>
</feature>
<keyword evidence="1" id="KW-0472">Membrane</keyword>
<reference evidence="4" key="1">
    <citation type="journal article" date="2018" name="Curr. Microbiol.">
        <title>Cellulosimicrobium arenosum sp. nov., Isolated from Marine Sediment Sand.</title>
        <authorList>
            <person name="Oh M."/>
            <person name="Kim J.H."/>
            <person name="Yoon J.H."/>
            <person name="Schumann P."/>
            <person name="Kim W."/>
        </authorList>
    </citation>
    <scope>NUCLEOTIDE SEQUENCE</scope>
    <source>
        <strain evidence="4">KCTC 49039</strain>
    </source>
</reference>
<dbReference type="EMBL" id="JACYHB010000008">
    <property type="protein sequence ID" value="MBD8079618.1"/>
    <property type="molecule type" value="Genomic_DNA"/>
</dbReference>
<feature type="chain" id="PRO_5038001416" evidence="2">
    <location>
        <begin position="35"/>
        <end position="211"/>
    </location>
</feature>
<keyword evidence="2" id="KW-0732">Signal</keyword>
<protein>
    <submittedName>
        <fullName evidence="4">DUF1775 domain-containing protein</fullName>
    </submittedName>
</protein>
<accession>A0A927J0I4</accession>
<dbReference type="Proteomes" id="UP000610846">
    <property type="component" value="Unassembled WGS sequence"/>
</dbReference>
<keyword evidence="5" id="KW-1185">Reference proteome</keyword>